<dbReference type="OrthoDB" id="10009520at2759"/>
<dbReference type="InterPro" id="IPR031127">
    <property type="entry name" value="E3_UB_ligase_RBR"/>
</dbReference>
<dbReference type="RefSeq" id="XP_024741943.1">
    <property type="nucleotide sequence ID" value="XM_024871090.1"/>
</dbReference>
<comment type="catalytic activity">
    <reaction evidence="1">
        <text>[E2 ubiquitin-conjugating enzyme]-S-ubiquitinyl-L-cysteine + [acceptor protein]-L-lysine = [E2 ubiquitin-conjugating enzyme]-L-cysteine + [acceptor protein]-N(6)-ubiquitinyl-L-lysine.</text>
        <dbReference type="EC" id="2.3.2.31"/>
    </reaction>
</comment>
<gene>
    <name evidence="13" type="ORF">K444DRAFT_211755</name>
</gene>
<keyword evidence="5" id="KW-0677">Repeat</keyword>
<dbReference type="SUPFAM" id="SSF57850">
    <property type="entry name" value="RING/U-box"/>
    <property type="match status" value="2"/>
</dbReference>
<proteinExistence type="predicted"/>
<dbReference type="InterPro" id="IPR044066">
    <property type="entry name" value="TRIAD_supradom"/>
</dbReference>
<dbReference type="InterPro" id="IPR017907">
    <property type="entry name" value="Znf_RING_CS"/>
</dbReference>
<dbReference type="EMBL" id="KZ613747">
    <property type="protein sequence ID" value="PMD65039.1"/>
    <property type="molecule type" value="Genomic_DNA"/>
</dbReference>
<dbReference type="PROSITE" id="PS50089">
    <property type="entry name" value="ZF_RING_2"/>
    <property type="match status" value="1"/>
</dbReference>
<dbReference type="CDD" id="cd20335">
    <property type="entry name" value="BRcat_RBR"/>
    <property type="match status" value="1"/>
</dbReference>
<evidence type="ECO:0000256" key="3">
    <source>
        <dbReference type="ARBA" id="ARBA00022679"/>
    </source>
</evidence>
<feature type="domain" description="RING-type" evidence="11">
    <location>
        <begin position="418"/>
        <end position="460"/>
    </location>
</feature>
<name>A0A2J6TPV3_9HELO</name>
<organism evidence="13 14">
    <name type="scientific">Hyaloscypha bicolor E</name>
    <dbReference type="NCBI Taxonomy" id="1095630"/>
    <lineage>
        <taxon>Eukaryota</taxon>
        <taxon>Fungi</taxon>
        <taxon>Dikarya</taxon>
        <taxon>Ascomycota</taxon>
        <taxon>Pezizomycotina</taxon>
        <taxon>Leotiomycetes</taxon>
        <taxon>Helotiales</taxon>
        <taxon>Hyaloscyphaceae</taxon>
        <taxon>Hyaloscypha</taxon>
        <taxon>Hyaloscypha bicolor</taxon>
    </lineage>
</organism>
<feature type="region of interest" description="Disordered" evidence="10">
    <location>
        <begin position="130"/>
        <end position="214"/>
    </location>
</feature>
<evidence type="ECO:0000259" key="11">
    <source>
        <dbReference type="PROSITE" id="PS50089"/>
    </source>
</evidence>
<protein>
    <recommendedName>
        <fullName evidence="2">RBR-type E3 ubiquitin transferase</fullName>
        <ecNumber evidence="2">2.3.2.31</ecNumber>
    </recommendedName>
</protein>
<evidence type="ECO:0000256" key="4">
    <source>
        <dbReference type="ARBA" id="ARBA00022723"/>
    </source>
</evidence>
<dbReference type="InParanoid" id="A0A2J6TPV3"/>
<dbReference type="GeneID" id="36579172"/>
<dbReference type="PANTHER" id="PTHR11685">
    <property type="entry name" value="RBR FAMILY RING FINGER AND IBR DOMAIN-CONTAINING"/>
    <property type="match status" value="1"/>
</dbReference>
<evidence type="ECO:0000256" key="2">
    <source>
        <dbReference type="ARBA" id="ARBA00012251"/>
    </source>
</evidence>
<evidence type="ECO:0000259" key="12">
    <source>
        <dbReference type="PROSITE" id="PS51873"/>
    </source>
</evidence>
<evidence type="ECO:0000256" key="8">
    <source>
        <dbReference type="ARBA" id="ARBA00022833"/>
    </source>
</evidence>
<feature type="region of interest" description="Disordered" evidence="10">
    <location>
        <begin position="375"/>
        <end position="406"/>
    </location>
</feature>
<keyword evidence="4" id="KW-0479">Metal-binding</keyword>
<dbReference type="EC" id="2.3.2.31" evidence="2"/>
<feature type="region of interest" description="Disordered" evidence="10">
    <location>
        <begin position="338"/>
        <end position="358"/>
    </location>
</feature>
<keyword evidence="6 9" id="KW-0863">Zinc-finger</keyword>
<feature type="compositionally biased region" description="Acidic residues" evidence="10">
    <location>
        <begin position="160"/>
        <end position="169"/>
    </location>
</feature>
<dbReference type="InterPro" id="IPR001841">
    <property type="entry name" value="Znf_RING"/>
</dbReference>
<dbReference type="Pfam" id="PF01485">
    <property type="entry name" value="IBR"/>
    <property type="match status" value="2"/>
</dbReference>
<evidence type="ECO:0000313" key="13">
    <source>
        <dbReference type="EMBL" id="PMD65039.1"/>
    </source>
</evidence>
<dbReference type="CDD" id="cd22584">
    <property type="entry name" value="Rcat_RBR_unk"/>
    <property type="match status" value="1"/>
</dbReference>
<dbReference type="GO" id="GO:0061630">
    <property type="term" value="F:ubiquitin protein ligase activity"/>
    <property type="evidence" value="ECO:0007669"/>
    <property type="project" value="UniProtKB-EC"/>
</dbReference>
<evidence type="ECO:0000256" key="6">
    <source>
        <dbReference type="ARBA" id="ARBA00022771"/>
    </source>
</evidence>
<evidence type="ECO:0000256" key="9">
    <source>
        <dbReference type="PROSITE-ProRule" id="PRU00175"/>
    </source>
</evidence>
<keyword evidence="14" id="KW-1185">Reference proteome</keyword>
<evidence type="ECO:0000256" key="10">
    <source>
        <dbReference type="SAM" id="MobiDB-lite"/>
    </source>
</evidence>
<dbReference type="InterPro" id="IPR013083">
    <property type="entry name" value="Znf_RING/FYVE/PHD"/>
</dbReference>
<keyword evidence="7" id="KW-0833">Ubl conjugation pathway</keyword>
<dbReference type="AlphaFoldDB" id="A0A2J6TPV3"/>
<dbReference type="PROSITE" id="PS51873">
    <property type="entry name" value="TRIAD"/>
    <property type="match status" value="1"/>
</dbReference>
<accession>A0A2J6TPV3</accession>
<dbReference type="PROSITE" id="PS00518">
    <property type="entry name" value="ZF_RING_1"/>
    <property type="match status" value="1"/>
</dbReference>
<evidence type="ECO:0000256" key="1">
    <source>
        <dbReference type="ARBA" id="ARBA00001798"/>
    </source>
</evidence>
<dbReference type="InterPro" id="IPR002867">
    <property type="entry name" value="IBR_dom"/>
</dbReference>
<evidence type="ECO:0000313" key="14">
    <source>
        <dbReference type="Proteomes" id="UP000235371"/>
    </source>
</evidence>
<keyword evidence="8" id="KW-0862">Zinc</keyword>
<dbReference type="Gene3D" id="3.30.40.10">
    <property type="entry name" value="Zinc/RING finger domain, C3HC4 (zinc finger)"/>
    <property type="match status" value="1"/>
</dbReference>
<evidence type="ECO:0000256" key="5">
    <source>
        <dbReference type="ARBA" id="ARBA00022737"/>
    </source>
</evidence>
<reference evidence="13 14" key="1">
    <citation type="submission" date="2016-04" db="EMBL/GenBank/DDBJ databases">
        <title>A degradative enzymes factory behind the ericoid mycorrhizal symbiosis.</title>
        <authorList>
            <consortium name="DOE Joint Genome Institute"/>
            <person name="Martino E."/>
            <person name="Morin E."/>
            <person name="Grelet G."/>
            <person name="Kuo A."/>
            <person name="Kohler A."/>
            <person name="Daghino S."/>
            <person name="Barry K."/>
            <person name="Choi C."/>
            <person name="Cichocki N."/>
            <person name="Clum A."/>
            <person name="Copeland A."/>
            <person name="Hainaut M."/>
            <person name="Haridas S."/>
            <person name="Labutti K."/>
            <person name="Lindquist E."/>
            <person name="Lipzen A."/>
            <person name="Khouja H.-R."/>
            <person name="Murat C."/>
            <person name="Ohm R."/>
            <person name="Olson A."/>
            <person name="Spatafora J."/>
            <person name="Veneault-Fourrey C."/>
            <person name="Henrissat B."/>
            <person name="Grigoriev I."/>
            <person name="Martin F."/>
            <person name="Perotto S."/>
        </authorList>
    </citation>
    <scope>NUCLEOTIDE SEQUENCE [LARGE SCALE GENOMIC DNA]</scope>
    <source>
        <strain evidence="13 14">E</strain>
    </source>
</reference>
<dbReference type="STRING" id="1095630.A0A2J6TPV3"/>
<sequence>MDVTESQLTIALHEAFQCYLAFLSHSQKLQESKLPRQGKGVETTADLSTQQYYQSRIAGIEACLPYTGKLARRVERWANDPPEEDCDEGFAVEPEVETFGALPDGHDTTPYLDFFTGSWVHPITLFSPGPSNSSDEASAKKIHCQPPGQPEKRPKTSVSEADENEDDEPDIRGGGLDANAASRSSLGMHPNAPVLVKSKSPEQSYSMPSREDDKVSVNSEIARAFYLQKTRDVHESEYAKRIHTTEAKQEEVDREVAQARKLAEQWAREDEARLIMQKKYAERLEREERERQERIKRDREAALRAQKVQEEWELAAIARETAAMRAEERKRREEAEAKRAAEERKRREDAEAKRIAEEERKSRIEREKRWAEEIKQRSAEERRQREAEHAQRRERDAAEAQRRQRERERFERMVRVDCLACMEPGVRNDMAVLPCRHIYCRECIKGAFKAAYKSRTSFRCCGIPVSTKLAPIPQMLSSSFTNKYNSLLLELSTPHPKYCSLPTCSRFLPPNLYHTPSITCPKCRTRTCTLCTKAEHPGVCKQDRDGIKVEKLAKRKGWKKCPGCSQVVERTEGCLHITCRCGSEWCYNCLRDWTECGSSCGRG</sequence>
<dbReference type="GO" id="GO:0016567">
    <property type="term" value="P:protein ubiquitination"/>
    <property type="evidence" value="ECO:0007669"/>
    <property type="project" value="InterPro"/>
</dbReference>
<dbReference type="GO" id="GO:0008270">
    <property type="term" value="F:zinc ion binding"/>
    <property type="evidence" value="ECO:0007669"/>
    <property type="project" value="UniProtKB-KW"/>
</dbReference>
<dbReference type="SMART" id="SM00647">
    <property type="entry name" value="IBR"/>
    <property type="match status" value="2"/>
</dbReference>
<keyword evidence="3" id="KW-0808">Transferase</keyword>
<dbReference type="Proteomes" id="UP000235371">
    <property type="component" value="Unassembled WGS sequence"/>
</dbReference>
<evidence type="ECO:0000256" key="7">
    <source>
        <dbReference type="ARBA" id="ARBA00022786"/>
    </source>
</evidence>
<dbReference type="Gene3D" id="1.20.120.1750">
    <property type="match status" value="1"/>
</dbReference>
<feature type="domain" description="RING-type" evidence="12">
    <location>
        <begin position="414"/>
        <end position="603"/>
    </location>
</feature>